<keyword evidence="7" id="KW-0234">DNA repair</keyword>
<keyword evidence="6" id="KW-0238">DNA-binding</keyword>
<dbReference type="GO" id="GO:0005524">
    <property type="term" value="F:ATP binding"/>
    <property type="evidence" value="ECO:0007669"/>
    <property type="project" value="UniProtKB-KW"/>
</dbReference>
<comment type="caution">
    <text evidence="12">The sequence shown here is derived from an EMBL/GenBank/DDBJ whole genome shotgun (WGS) entry which is preliminary data.</text>
</comment>
<evidence type="ECO:0000256" key="5">
    <source>
        <dbReference type="ARBA" id="ARBA00022840"/>
    </source>
</evidence>
<keyword evidence="13" id="KW-1185">Reference proteome</keyword>
<keyword evidence="3" id="KW-0378">Hydrolase</keyword>
<dbReference type="PROSITE" id="PS51192">
    <property type="entry name" value="HELICASE_ATP_BIND_1"/>
    <property type="match status" value="1"/>
</dbReference>
<evidence type="ECO:0000256" key="4">
    <source>
        <dbReference type="ARBA" id="ARBA00022806"/>
    </source>
</evidence>
<dbReference type="OrthoDB" id="9804325at2"/>
<evidence type="ECO:0000256" key="7">
    <source>
        <dbReference type="ARBA" id="ARBA00023204"/>
    </source>
</evidence>
<reference evidence="12 13" key="1">
    <citation type="submission" date="2019-03" db="EMBL/GenBank/DDBJ databases">
        <authorList>
            <person name="Gonzalez-Pimentel J.L."/>
        </authorList>
    </citation>
    <scope>NUCLEOTIDE SEQUENCE [LARGE SCALE GENOMIC DNA]</scope>
    <source>
        <strain evidence="12 13">JCM 31289</strain>
    </source>
</reference>
<feature type="region of interest" description="Disordered" evidence="9">
    <location>
        <begin position="358"/>
        <end position="377"/>
    </location>
</feature>
<name>A0A4Z0G7R2_9ACTN</name>
<keyword evidence="2" id="KW-0227">DNA damage</keyword>
<dbReference type="RefSeq" id="WP_135341992.1">
    <property type="nucleotide sequence ID" value="NZ_JBHLTX010000037.1"/>
</dbReference>
<dbReference type="Pfam" id="PF19833">
    <property type="entry name" value="RecG_dom3_C"/>
    <property type="match status" value="1"/>
</dbReference>
<dbReference type="SMART" id="SM00490">
    <property type="entry name" value="HELICc"/>
    <property type="match status" value="1"/>
</dbReference>
<dbReference type="Gene3D" id="3.40.50.300">
    <property type="entry name" value="P-loop containing nucleotide triphosphate hydrolases"/>
    <property type="match status" value="2"/>
</dbReference>
<dbReference type="Pfam" id="PF00271">
    <property type="entry name" value="Helicase_C"/>
    <property type="match status" value="1"/>
</dbReference>
<feature type="compositionally biased region" description="Low complexity" evidence="9">
    <location>
        <begin position="543"/>
        <end position="561"/>
    </location>
</feature>
<organism evidence="12 13">
    <name type="scientific">Streptomyces palmae</name>
    <dbReference type="NCBI Taxonomy" id="1701085"/>
    <lineage>
        <taxon>Bacteria</taxon>
        <taxon>Bacillati</taxon>
        <taxon>Actinomycetota</taxon>
        <taxon>Actinomycetes</taxon>
        <taxon>Kitasatosporales</taxon>
        <taxon>Streptomycetaceae</taxon>
        <taxon>Streptomyces</taxon>
    </lineage>
</organism>
<keyword evidence="4 12" id="KW-0347">Helicase</keyword>
<evidence type="ECO:0000256" key="2">
    <source>
        <dbReference type="ARBA" id="ARBA00022763"/>
    </source>
</evidence>
<keyword evidence="1" id="KW-0547">Nucleotide-binding</keyword>
<dbReference type="SUPFAM" id="SSF50249">
    <property type="entry name" value="Nucleic acid-binding proteins"/>
    <property type="match status" value="1"/>
</dbReference>
<feature type="domain" description="Helicase ATP-binding" evidence="10">
    <location>
        <begin position="289"/>
        <end position="479"/>
    </location>
</feature>
<dbReference type="PROSITE" id="PS51194">
    <property type="entry name" value="HELICASE_CTER"/>
    <property type="match status" value="1"/>
</dbReference>
<dbReference type="CDD" id="cd17992">
    <property type="entry name" value="DEXHc_RecG"/>
    <property type="match status" value="1"/>
</dbReference>
<evidence type="ECO:0000259" key="10">
    <source>
        <dbReference type="PROSITE" id="PS51192"/>
    </source>
</evidence>
<dbReference type="GO" id="GO:0006281">
    <property type="term" value="P:DNA repair"/>
    <property type="evidence" value="ECO:0007669"/>
    <property type="project" value="UniProtKB-KW"/>
</dbReference>
<evidence type="ECO:0000256" key="1">
    <source>
        <dbReference type="ARBA" id="ARBA00022741"/>
    </source>
</evidence>
<accession>A0A4Z0G7R2</accession>
<sequence>MDSVPALDEPLKKILGGNTAKVMADHLDLHTVGDLLHHYPRRYAERGELTRLSDLPLDEHVTVVAQVADARVLKFNNGKGQRLEVTLTDGSGRLQLVFFGRSIYAHQKELLPGRRGMFAGKVGVFRQVRQLAHPAYEMLGKDDGAEAVAAFAHHQRPLYPACAQLESWKIEKAVGTVLDSMEATGWEGLTDPLPPALRDGRGLTTLPDALLKVHRPSTKADIAVARERLKWDEAFVLQVALARRRHSDTQLPAVARRPTPGGLLDAFDARLPFELTEGQRTVSREIFEDLATEHPMHRLLQGEVGSGKTMVALRAMLAVVDAGGQAAMLAPTEVLAQQHHRSIVEMMGDLADNWGLWRGAPSDEEGGRPAAAPDGAGQGTKVVLLTGSMGTAARRSALLDLATGEAGIVIGTHALIEDKVLFHDLGLVVVDEQHRFGVEQRDALRAKGKQPPHLLVMTATPIPRTVAMTVFGDLETSVLDQLPAGRSPIASHVVPAQDKPHFLARAWERVREEVAAGHQAYVVCPRIGDDLDENGPGKGGGKSTESTTSTKSSEAAESTEAAADKRPPLAVLEIAERLAAGPLRGLRVEILHGRLQPELKDEVMRRFAAGEVDVLVATTVIEVGVNVPNATAMVIMDADRFGVSQLHQLRGRVGRGSAPGLCLLVTEMPEASPARARLNAVAGTLDGFELSRIDLEQRREGDVLGQAQSGVRSSLRMLAVIEDEEVIAAAREEASAVVAADPDLAELPALRTALDALLDAERERYLDKG</sequence>
<evidence type="ECO:0000256" key="3">
    <source>
        <dbReference type="ARBA" id="ARBA00022801"/>
    </source>
</evidence>
<dbReference type="NCBIfam" id="NF008167">
    <property type="entry name" value="PRK10917.2-1"/>
    <property type="match status" value="1"/>
</dbReference>
<evidence type="ECO:0000313" key="13">
    <source>
        <dbReference type="Proteomes" id="UP000297948"/>
    </source>
</evidence>
<dbReference type="GO" id="GO:0003677">
    <property type="term" value="F:DNA binding"/>
    <property type="evidence" value="ECO:0007669"/>
    <property type="project" value="UniProtKB-KW"/>
</dbReference>
<dbReference type="InterPro" id="IPR001650">
    <property type="entry name" value="Helicase_C-like"/>
</dbReference>
<dbReference type="Gene3D" id="2.40.50.140">
    <property type="entry name" value="Nucleic acid-binding proteins"/>
    <property type="match status" value="1"/>
</dbReference>
<dbReference type="InterPro" id="IPR011545">
    <property type="entry name" value="DEAD/DEAH_box_helicase_dom"/>
</dbReference>
<dbReference type="Proteomes" id="UP000297948">
    <property type="component" value="Unassembled WGS sequence"/>
</dbReference>
<dbReference type="InterPro" id="IPR014001">
    <property type="entry name" value="Helicase_ATP-bd"/>
</dbReference>
<dbReference type="SMART" id="SM00487">
    <property type="entry name" value="DEXDc"/>
    <property type="match status" value="1"/>
</dbReference>
<feature type="domain" description="Helicase C-terminal" evidence="11">
    <location>
        <begin position="530"/>
        <end position="696"/>
    </location>
</feature>
<feature type="region of interest" description="Disordered" evidence="9">
    <location>
        <begin position="527"/>
        <end position="564"/>
    </location>
</feature>
<dbReference type="InterPro" id="IPR012340">
    <property type="entry name" value="NA-bd_OB-fold"/>
</dbReference>
<evidence type="ECO:0000256" key="6">
    <source>
        <dbReference type="ARBA" id="ARBA00023125"/>
    </source>
</evidence>
<dbReference type="InterPro" id="IPR047112">
    <property type="entry name" value="RecG/Mfd"/>
</dbReference>
<dbReference type="CDD" id="cd04488">
    <property type="entry name" value="RecG_wedge_OBF"/>
    <property type="match status" value="1"/>
</dbReference>
<dbReference type="InterPro" id="IPR027417">
    <property type="entry name" value="P-loop_NTPase"/>
</dbReference>
<keyword evidence="5" id="KW-0067">ATP-binding</keyword>
<dbReference type="SUPFAM" id="SSF52540">
    <property type="entry name" value="P-loop containing nucleoside triphosphate hydrolases"/>
    <property type="match status" value="2"/>
</dbReference>
<dbReference type="InterPro" id="IPR033454">
    <property type="entry name" value="RecG_wedge"/>
</dbReference>
<protein>
    <recommendedName>
        <fullName evidence="8">Probable DNA 3'-5' helicase RecG</fullName>
    </recommendedName>
</protein>
<dbReference type="PANTHER" id="PTHR47964:SF1">
    <property type="entry name" value="ATP-DEPENDENT DNA HELICASE HOMOLOG RECG, CHLOROPLASTIC"/>
    <property type="match status" value="1"/>
</dbReference>
<gene>
    <name evidence="12" type="primary">recG</name>
    <name evidence="12" type="ORF">E4099_28405</name>
</gene>
<dbReference type="GO" id="GO:0003678">
    <property type="term" value="F:DNA helicase activity"/>
    <property type="evidence" value="ECO:0007669"/>
    <property type="project" value="TreeGrafter"/>
</dbReference>
<evidence type="ECO:0000259" key="11">
    <source>
        <dbReference type="PROSITE" id="PS51194"/>
    </source>
</evidence>
<dbReference type="InterPro" id="IPR045562">
    <property type="entry name" value="RecG_dom3_C"/>
</dbReference>
<evidence type="ECO:0000313" key="12">
    <source>
        <dbReference type="EMBL" id="TGA91147.1"/>
    </source>
</evidence>
<dbReference type="EMBL" id="SRID01000428">
    <property type="protein sequence ID" value="TGA91147.1"/>
    <property type="molecule type" value="Genomic_DNA"/>
</dbReference>
<dbReference type="AlphaFoldDB" id="A0A4Z0G7R2"/>
<dbReference type="GO" id="GO:0016787">
    <property type="term" value="F:hydrolase activity"/>
    <property type="evidence" value="ECO:0007669"/>
    <property type="project" value="UniProtKB-KW"/>
</dbReference>
<dbReference type="PANTHER" id="PTHR47964">
    <property type="entry name" value="ATP-DEPENDENT DNA HELICASE HOMOLOG RECG, CHLOROPLASTIC"/>
    <property type="match status" value="1"/>
</dbReference>
<evidence type="ECO:0000256" key="9">
    <source>
        <dbReference type="SAM" id="MobiDB-lite"/>
    </source>
</evidence>
<dbReference type="Pfam" id="PF17191">
    <property type="entry name" value="RecG_wedge"/>
    <property type="match status" value="1"/>
</dbReference>
<dbReference type="Pfam" id="PF00270">
    <property type="entry name" value="DEAD"/>
    <property type="match status" value="1"/>
</dbReference>
<proteinExistence type="predicted"/>
<evidence type="ECO:0000256" key="8">
    <source>
        <dbReference type="ARBA" id="ARBA00049819"/>
    </source>
</evidence>